<keyword evidence="3" id="KW-1185">Reference proteome</keyword>
<dbReference type="PANTHER" id="PTHR12242">
    <property type="entry name" value="OS02G0130600 PROTEIN-RELATED"/>
    <property type="match status" value="1"/>
</dbReference>
<dbReference type="GO" id="GO:0016020">
    <property type="term" value="C:membrane"/>
    <property type="evidence" value="ECO:0007669"/>
    <property type="project" value="TreeGrafter"/>
</dbReference>
<comment type="caution">
    <text evidence="2">The sequence shown here is derived from an EMBL/GenBank/DDBJ whole genome shotgun (WGS) entry which is preliminary data.</text>
</comment>
<evidence type="ECO:0000313" key="2">
    <source>
        <dbReference type="EMBL" id="CAD6996701.1"/>
    </source>
</evidence>
<dbReference type="AlphaFoldDB" id="A0A811UD09"/>
<feature type="transmembrane region" description="Helical" evidence="1">
    <location>
        <begin position="264"/>
        <end position="284"/>
    </location>
</feature>
<evidence type="ECO:0000313" key="3">
    <source>
        <dbReference type="Proteomes" id="UP000606786"/>
    </source>
</evidence>
<gene>
    <name evidence="2" type="ORF">CCAP1982_LOCUS5385</name>
</gene>
<proteinExistence type="predicted"/>
<dbReference type="OrthoDB" id="419711at2759"/>
<sequence length="305" mass="35988">MRAIVQFFRQQLPRLWHYERVGITVFWLLLERVFNVGKMREGAGICHQLCHPLAKEFQREKLSLTHEPKEDFFRSQWQRQQKSLLWLIYRWLFAATFTAGVVGSLIQTFGGGRWFIYLTDWGFFLCMFTGIFGAVLVTIYHFGEGSVDVPLWALKFYWASYWTTLSLATLITFIYWIFISPTHEPAEDFVRSQWQKHSRSTCWLIYRWLLAGYFIAVVCDAMSKFLFDGKGFIYLTSWGFFLCMFTSVYGAILVSLYYWRPDDFAVYGYILKLYWAATGLLWYWPLSSLLSIGQCSIHTTPVALR</sequence>
<dbReference type="Pfam" id="PF21534">
    <property type="entry name" value="Rost"/>
    <property type="match status" value="2"/>
</dbReference>
<feature type="transmembrane region" description="Helical" evidence="1">
    <location>
        <begin position="205"/>
        <end position="227"/>
    </location>
</feature>
<feature type="transmembrane region" description="Helical" evidence="1">
    <location>
        <begin position="84"/>
        <end position="109"/>
    </location>
</feature>
<name>A0A811UD09_CERCA</name>
<dbReference type="Proteomes" id="UP000606786">
    <property type="component" value="Unassembled WGS sequence"/>
</dbReference>
<dbReference type="InterPro" id="IPR049352">
    <property type="entry name" value="Rost"/>
</dbReference>
<feature type="transmembrane region" description="Helical" evidence="1">
    <location>
        <begin position="154"/>
        <end position="178"/>
    </location>
</feature>
<protein>
    <submittedName>
        <fullName evidence="2">(Mediterranean fruit fly) hypothetical protein</fullName>
    </submittedName>
</protein>
<dbReference type="EMBL" id="CAJHJT010000012">
    <property type="protein sequence ID" value="CAD6996701.1"/>
    <property type="molecule type" value="Genomic_DNA"/>
</dbReference>
<feature type="transmembrane region" description="Helical" evidence="1">
    <location>
        <begin position="239"/>
        <end position="258"/>
    </location>
</feature>
<keyword evidence="1" id="KW-0472">Membrane</keyword>
<keyword evidence="1" id="KW-1133">Transmembrane helix</keyword>
<dbReference type="PANTHER" id="PTHR12242:SF46">
    <property type="entry name" value="IP08657P-RELATED"/>
    <property type="match status" value="1"/>
</dbReference>
<reference evidence="2" key="1">
    <citation type="submission" date="2020-11" db="EMBL/GenBank/DDBJ databases">
        <authorList>
            <person name="Whitehead M."/>
        </authorList>
    </citation>
    <scope>NUCLEOTIDE SEQUENCE</scope>
    <source>
        <strain evidence="2">EGII</strain>
    </source>
</reference>
<organism evidence="2 3">
    <name type="scientific">Ceratitis capitata</name>
    <name type="common">Mediterranean fruit fly</name>
    <name type="synonym">Tephritis capitata</name>
    <dbReference type="NCBI Taxonomy" id="7213"/>
    <lineage>
        <taxon>Eukaryota</taxon>
        <taxon>Metazoa</taxon>
        <taxon>Ecdysozoa</taxon>
        <taxon>Arthropoda</taxon>
        <taxon>Hexapoda</taxon>
        <taxon>Insecta</taxon>
        <taxon>Pterygota</taxon>
        <taxon>Neoptera</taxon>
        <taxon>Endopterygota</taxon>
        <taxon>Diptera</taxon>
        <taxon>Brachycera</taxon>
        <taxon>Muscomorpha</taxon>
        <taxon>Tephritoidea</taxon>
        <taxon>Tephritidae</taxon>
        <taxon>Ceratitis</taxon>
        <taxon>Ceratitis</taxon>
    </lineage>
</organism>
<accession>A0A811UD09</accession>
<feature type="transmembrane region" description="Helical" evidence="1">
    <location>
        <begin position="121"/>
        <end position="142"/>
    </location>
</feature>
<evidence type="ECO:0000256" key="1">
    <source>
        <dbReference type="SAM" id="Phobius"/>
    </source>
</evidence>
<keyword evidence="1" id="KW-0812">Transmembrane</keyword>